<keyword evidence="3 5" id="KW-0658">Purine biosynthesis</keyword>
<dbReference type="Proteomes" id="UP001084197">
    <property type="component" value="Unassembled WGS sequence"/>
</dbReference>
<comment type="similarity">
    <text evidence="5 6">Belongs to the PurK/PurT family.</text>
</comment>
<dbReference type="Pfam" id="PF17769">
    <property type="entry name" value="PurK_C"/>
    <property type="match status" value="1"/>
</dbReference>
<dbReference type="GO" id="GO:0005829">
    <property type="term" value="C:cytosol"/>
    <property type="evidence" value="ECO:0007669"/>
    <property type="project" value="TreeGrafter"/>
</dbReference>
<comment type="function">
    <text evidence="6">Catalyzes the ATP-dependent conversion of 5-aminoimidazole ribonucleotide (AIR) and HCO(3)- to N5-carboxyaminoimidazole ribonucleotide (N5-CAIR).</text>
</comment>
<dbReference type="RefSeq" id="WP_268781080.1">
    <property type="nucleotide sequence ID" value="NZ_JAPRAT010000033.1"/>
</dbReference>
<dbReference type="GO" id="GO:0004638">
    <property type="term" value="F:phosphoribosylaminoimidazole carboxylase activity"/>
    <property type="evidence" value="ECO:0007669"/>
    <property type="project" value="InterPro"/>
</dbReference>
<dbReference type="FunFam" id="3.40.50.20:FF:000016">
    <property type="entry name" value="N5-carboxyaminoimidazole ribonucleotide synthase"/>
    <property type="match status" value="1"/>
</dbReference>
<feature type="binding site" evidence="5">
    <location>
        <position position="108"/>
    </location>
    <ligand>
        <name>ATP</name>
        <dbReference type="ChEBI" id="CHEBI:30616"/>
    </ligand>
</feature>
<keyword evidence="4 5" id="KW-0067">ATP-binding</keyword>
<dbReference type="EMBL" id="JAPRAT010000033">
    <property type="protein sequence ID" value="MCZ0704311.1"/>
    <property type="molecule type" value="Genomic_DNA"/>
</dbReference>
<evidence type="ECO:0000256" key="6">
    <source>
        <dbReference type="RuleBase" id="RU361200"/>
    </source>
</evidence>
<feature type="domain" description="ATP-grasp" evidence="7">
    <location>
        <begin position="112"/>
        <end position="298"/>
    </location>
</feature>
<dbReference type="NCBIfam" id="TIGR01161">
    <property type="entry name" value="purK"/>
    <property type="match status" value="1"/>
</dbReference>
<dbReference type="InterPro" id="IPR003135">
    <property type="entry name" value="ATP-grasp_carboxylate-amine"/>
</dbReference>
<protein>
    <recommendedName>
        <fullName evidence="5 6">N5-carboxyaminoimidazole ribonucleotide synthase</fullName>
        <shortName evidence="5 6">N5-CAIR synthase</shortName>
        <ecNumber evidence="5 6">6.3.4.18</ecNumber>
    </recommendedName>
    <alternativeName>
        <fullName evidence="5 6">5-(carboxyamino)imidazole ribonucleotide synthetase</fullName>
    </alternativeName>
</protein>
<keyword evidence="1 5" id="KW-0436">Ligase</keyword>
<feature type="binding site" evidence="5">
    <location>
        <begin position="184"/>
        <end position="187"/>
    </location>
    <ligand>
        <name>ATP</name>
        <dbReference type="ChEBI" id="CHEBI:30616"/>
    </ligand>
</feature>
<comment type="function">
    <text evidence="5">Catalyzes the ATP-dependent conversion of 5-aminoimidazole ribonucleotide (AIR) and HCO(3)(-) to N5-carboxyaminoimidazole ribonucleotide (N5-CAIR).</text>
</comment>
<gene>
    <name evidence="5 6 8" type="primary">purK</name>
    <name evidence="8" type="ORF">OWO01_13970</name>
</gene>
<sequence>MQTNRLLFGATIGIIGGGQLGRMMATTARHMGYRIVVLDPTPNCPAGQLADDQIIAAYDDLSAVKQLAEKSDVVTYEFENVDLQAATYLEEAGILPQGANSLAITQDREKEKQAMVDSGQSVAPFAIIQSKDELNKAVETIGFPAVVKTCRGGYDGKGQVKLSSADDLAEAEQLLAKSERLIYEAWIAFDKEISIVFTRGIDGSIQYFPIGENIHRDHILHTTIVPAKVSNTVKTKAHQAVQAIAETINVVGTFAIELFVRGDNIYINELAPRPHNSGHYTIEACNVSQFEQHVRAICGLPLLPVYFHGASVMVNLLGQDVASFFEEIHQDENTGHIHMYGKDKMAPKRKMGHVTYVANDREELVQNLLQKQMIEIE</sequence>
<comment type="catalytic activity">
    <reaction evidence="5 6">
        <text>5-amino-1-(5-phospho-beta-D-ribosyl)imidazole + hydrogencarbonate + ATP = 5-carboxyamino-1-(5-phospho-D-ribosyl)imidazole + ADP + phosphate + 2 H(+)</text>
        <dbReference type="Rhea" id="RHEA:19317"/>
        <dbReference type="ChEBI" id="CHEBI:15378"/>
        <dbReference type="ChEBI" id="CHEBI:17544"/>
        <dbReference type="ChEBI" id="CHEBI:30616"/>
        <dbReference type="ChEBI" id="CHEBI:43474"/>
        <dbReference type="ChEBI" id="CHEBI:58730"/>
        <dbReference type="ChEBI" id="CHEBI:137981"/>
        <dbReference type="ChEBI" id="CHEBI:456216"/>
        <dbReference type="EC" id="6.3.4.18"/>
    </reaction>
</comment>
<accession>A0A9J6RFH2</accession>
<dbReference type="PANTHER" id="PTHR11609:SF5">
    <property type="entry name" value="PHOSPHORIBOSYLAMINOIMIDAZOLE CARBOXYLASE"/>
    <property type="match status" value="1"/>
</dbReference>
<organism evidence="8 9">
    <name type="scientific">Natronobacillus azotifigens</name>
    <dbReference type="NCBI Taxonomy" id="472978"/>
    <lineage>
        <taxon>Bacteria</taxon>
        <taxon>Bacillati</taxon>
        <taxon>Bacillota</taxon>
        <taxon>Bacilli</taxon>
        <taxon>Bacillales</taxon>
        <taxon>Bacillaceae</taxon>
        <taxon>Natronobacillus</taxon>
    </lineage>
</organism>
<dbReference type="EC" id="6.3.4.18" evidence="5 6"/>
<evidence type="ECO:0000256" key="3">
    <source>
        <dbReference type="ARBA" id="ARBA00022755"/>
    </source>
</evidence>
<dbReference type="InterPro" id="IPR011761">
    <property type="entry name" value="ATP-grasp"/>
</dbReference>
<dbReference type="HAMAP" id="MF_01928">
    <property type="entry name" value="PurK"/>
    <property type="match status" value="1"/>
</dbReference>
<dbReference type="PANTHER" id="PTHR11609">
    <property type="entry name" value="PURINE BIOSYNTHESIS PROTEIN 6/7, PUR6/7"/>
    <property type="match status" value="1"/>
</dbReference>
<dbReference type="SUPFAM" id="SSF52440">
    <property type="entry name" value="PreATP-grasp domain"/>
    <property type="match status" value="1"/>
</dbReference>
<dbReference type="InterPro" id="IPR005875">
    <property type="entry name" value="PurK"/>
</dbReference>
<evidence type="ECO:0000256" key="1">
    <source>
        <dbReference type="ARBA" id="ARBA00022598"/>
    </source>
</evidence>
<reference evidence="8" key="1">
    <citation type="submission" date="2022-11" db="EMBL/GenBank/DDBJ databases">
        <title>WGS of Natronobacillus azotifigens 24KS-1, an anaerobic diazotrophic haloalkaliphile from soda-rich habitats.</title>
        <authorList>
            <person name="Sorokin D.Y."/>
            <person name="Merkel A.Y."/>
        </authorList>
    </citation>
    <scope>NUCLEOTIDE SEQUENCE</scope>
    <source>
        <strain evidence="8">24KS-1</strain>
    </source>
</reference>
<feature type="binding site" evidence="5">
    <location>
        <position position="215"/>
    </location>
    <ligand>
        <name>ATP</name>
        <dbReference type="ChEBI" id="CHEBI:30616"/>
    </ligand>
</feature>
<dbReference type="GO" id="GO:0006189">
    <property type="term" value="P:'de novo' IMP biosynthetic process"/>
    <property type="evidence" value="ECO:0007669"/>
    <property type="project" value="UniProtKB-UniRule"/>
</dbReference>
<evidence type="ECO:0000256" key="5">
    <source>
        <dbReference type="HAMAP-Rule" id="MF_01928"/>
    </source>
</evidence>
<dbReference type="Gene3D" id="3.30.470.20">
    <property type="entry name" value="ATP-grasp fold, B domain"/>
    <property type="match status" value="1"/>
</dbReference>
<dbReference type="GO" id="GO:0005524">
    <property type="term" value="F:ATP binding"/>
    <property type="evidence" value="ECO:0007669"/>
    <property type="project" value="UniProtKB-UniRule"/>
</dbReference>
<comment type="subunit">
    <text evidence="5 6">Homodimer.</text>
</comment>
<dbReference type="AlphaFoldDB" id="A0A9J6RFH2"/>
<feature type="binding site" evidence="5">
    <location>
        <position position="192"/>
    </location>
    <ligand>
        <name>ATP</name>
        <dbReference type="ChEBI" id="CHEBI:30616"/>
    </ligand>
</feature>
<evidence type="ECO:0000256" key="4">
    <source>
        <dbReference type="ARBA" id="ARBA00022840"/>
    </source>
</evidence>
<dbReference type="InterPro" id="IPR013815">
    <property type="entry name" value="ATP_grasp_subdomain_1"/>
</dbReference>
<evidence type="ECO:0000313" key="8">
    <source>
        <dbReference type="EMBL" id="MCZ0704311.1"/>
    </source>
</evidence>
<dbReference type="InterPro" id="IPR016185">
    <property type="entry name" value="PreATP-grasp_dom_sf"/>
</dbReference>
<comment type="pathway">
    <text evidence="5 6">Purine metabolism; IMP biosynthesis via de novo pathway; 5-amino-1-(5-phospho-D-ribosyl)imidazole-4-carboxylate from 5-amino-1-(5-phospho-D-ribosyl)imidazole (N5-CAIR route): step 1/2.</text>
</comment>
<dbReference type="InterPro" id="IPR011054">
    <property type="entry name" value="Rudment_hybrid_motif"/>
</dbReference>
<dbReference type="NCBIfam" id="NF004675">
    <property type="entry name" value="PRK06019.1-1"/>
    <property type="match status" value="1"/>
</dbReference>
<evidence type="ECO:0000259" key="7">
    <source>
        <dbReference type="PROSITE" id="PS50975"/>
    </source>
</evidence>
<dbReference type="Pfam" id="PF22660">
    <property type="entry name" value="RS_preATP-grasp-like"/>
    <property type="match status" value="1"/>
</dbReference>
<name>A0A9J6RFH2_9BACI</name>
<keyword evidence="2 5" id="KW-0547">Nucleotide-binding</keyword>
<dbReference type="Pfam" id="PF02222">
    <property type="entry name" value="ATP-grasp"/>
    <property type="match status" value="1"/>
</dbReference>
<keyword evidence="9" id="KW-1185">Reference proteome</keyword>
<comment type="caution">
    <text evidence="8">The sequence shown here is derived from an EMBL/GenBank/DDBJ whole genome shotgun (WGS) entry which is preliminary data.</text>
</comment>
<evidence type="ECO:0000313" key="9">
    <source>
        <dbReference type="Proteomes" id="UP001084197"/>
    </source>
</evidence>
<dbReference type="FunFam" id="3.30.1490.20:FF:000015">
    <property type="entry name" value="N5-carboxyaminoimidazole ribonucleotide synthase"/>
    <property type="match status" value="1"/>
</dbReference>
<dbReference type="GO" id="GO:0046872">
    <property type="term" value="F:metal ion binding"/>
    <property type="evidence" value="ECO:0007669"/>
    <property type="project" value="InterPro"/>
</dbReference>
<dbReference type="NCBIfam" id="NF004676">
    <property type="entry name" value="PRK06019.1-2"/>
    <property type="match status" value="1"/>
</dbReference>
<dbReference type="SUPFAM" id="SSF56059">
    <property type="entry name" value="Glutathione synthetase ATP-binding domain-like"/>
    <property type="match status" value="1"/>
</dbReference>
<evidence type="ECO:0000256" key="2">
    <source>
        <dbReference type="ARBA" id="ARBA00022741"/>
    </source>
</evidence>
<proteinExistence type="inferred from homology"/>
<dbReference type="Gene3D" id="3.30.1490.20">
    <property type="entry name" value="ATP-grasp fold, A domain"/>
    <property type="match status" value="1"/>
</dbReference>
<dbReference type="SUPFAM" id="SSF51246">
    <property type="entry name" value="Rudiment single hybrid motif"/>
    <property type="match status" value="1"/>
</dbReference>
<feature type="binding site" evidence="5">
    <location>
        <begin position="268"/>
        <end position="269"/>
    </location>
    <ligand>
        <name>ATP</name>
        <dbReference type="ChEBI" id="CHEBI:30616"/>
    </ligand>
</feature>
<dbReference type="InterPro" id="IPR040686">
    <property type="entry name" value="PurK_C"/>
</dbReference>
<dbReference type="NCBIfam" id="NF004679">
    <property type="entry name" value="PRK06019.1-5"/>
    <property type="match status" value="1"/>
</dbReference>
<dbReference type="InterPro" id="IPR054350">
    <property type="entry name" value="PurT/PurK_preATP-grasp"/>
</dbReference>
<dbReference type="GO" id="GO:0034028">
    <property type="term" value="F:5-(carboxyamino)imidazole ribonucleotide synthase activity"/>
    <property type="evidence" value="ECO:0007669"/>
    <property type="project" value="UniProtKB-UniRule"/>
</dbReference>
<dbReference type="PROSITE" id="PS50975">
    <property type="entry name" value="ATP_GRASP"/>
    <property type="match status" value="1"/>
</dbReference>
<feature type="binding site" evidence="5">
    <location>
        <position position="148"/>
    </location>
    <ligand>
        <name>ATP</name>
        <dbReference type="ChEBI" id="CHEBI:30616"/>
    </ligand>
</feature>
<feature type="binding site" evidence="5">
    <location>
        <begin position="153"/>
        <end position="159"/>
    </location>
    <ligand>
        <name>ATP</name>
        <dbReference type="ChEBI" id="CHEBI:30616"/>
    </ligand>
</feature>
<dbReference type="Gene3D" id="3.40.50.20">
    <property type="match status" value="1"/>
</dbReference>